<evidence type="ECO:0000256" key="9">
    <source>
        <dbReference type="PROSITE-ProRule" id="PRU00042"/>
    </source>
</evidence>
<sequence>MRPTGLTPPRPKERHESHQRPQTNIIDAQALPTCPRCQRIFHAQIGLTTSQYSSPVTPTTATITAFAFITTTNDGDSLLNCPQCDRTFTSSIGLVGHLRVHRTETDEPVPGAPTHSGDCRLHCPHYPRAFTHRMCLFGHMRIHDSIIHRNGDNTDTPCTPTAPAIRSTTATPNTMKDIPRASNDFSCPHGVRKFNSRIGLVGHLRIHRLEAGEPVSGVPTYSHRARLYYLHCSHIFTHHMGLFGHMRIHDNLR</sequence>
<dbReference type="Proteomes" id="UP000275846">
    <property type="component" value="Unassembled WGS sequence"/>
</dbReference>
<dbReference type="PROSITE" id="PS50157">
    <property type="entry name" value="ZINC_FINGER_C2H2_2"/>
    <property type="match status" value="1"/>
</dbReference>
<organism evidence="14">
    <name type="scientific">Schistocephalus solidus</name>
    <name type="common">Tapeworm</name>
    <dbReference type="NCBI Taxonomy" id="70667"/>
    <lineage>
        <taxon>Eukaryota</taxon>
        <taxon>Metazoa</taxon>
        <taxon>Spiralia</taxon>
        <taxon>Lophotrochozoa</taxon>
        <taxon>Platyhelminthes</taxon>
        <taxon>Cestoda</taxon>
        <taxon>Eucestoda</taxon>
        <taxon>Diphyllobothriidea</taxon>
        <taxon>Diphyllobothriidae</taxon>
        <taxon>Schistocephalus</taxon>
    </lineage>
</organism>
<keyword evidence="13" id="KW-1185">Reference proteome</keyword>
<dbReference type="GO" id="GO:0005634">
    <property type="term" value="C:nucleus"/>
    <property type="evidence" value="ECO:0007669"/>
    <property type="project" value="UniProtKB-SubCell"/>
</dbReference>
<dbReference type="PROSITE" id="PS00028">
    <property type="entry name" value="ZINC_FINGER_C2H2_1"/>
    <property type="match status" value="1"/>
</dbReference>
<name>A0A183S9N2_SCHSO</name>
<evidence type="ECO:0000256" key="2">
    <source>
        <dbReference type="ARBA" id="ARBA00022723"/>
    </source>
</evidence>
<evidence type="ECO:0000313" key="12">
    <source>
        <dbReference type="EMBL" id="VDL86525.1"/>
    </source>
</evidence>
<evidence type="ECO:0000256" key="6">
    <source>
        <dbReference type="ARBA" id="ARBA00023015"/>
    </source>
</evidence>
<evidence type="ECO:0000313" key="14">
    <source>
        <dbReference type="WBParaSite" id="SSLN_0000096801-mRNA-1"/>
    </source>
</evidence>
<keyword evidence="6" id="KW-0805">Transcription regulation</keyword>
<evidence type="ECO:0000256" key="1">
    <source>
        <dbReference type="ARBA" id="ARBA00004123"/>
    </source>
</evidence>
<keyword evidence="7" id="KW-0804">Transcription</keyword>
<evidence type="ECO:0000256" key="10">
    <source>
        <dbReference type="SAM" id="MobiDB-lite"/>
    </source>
</evidence>
<gene>
    <name evidence="12" type="ORF">SSLN_LOCUS930</name>
</gene>
<proteinExistence type="predicted"/>
<dbReference type="PANTHER" id="PTHR47772:SF13">
    <property type="entry name" value="GASTRULA ZINC FINGER PROTEIN XLCGF49.1-LIKE-RELATED"/>
    <property type="match status" value="1"/>
</dbReference>
<evidence type="ECO:0000256" key="4">
    <source>
        <dbReference type="ARBA" id="ARBA00022771"/>
    </source>
</evidence>
<keyword evidence="2" id="KW-0479">Metal-binding</keyword>
<dbReference type="STRING" id="70667.A0A183S9N2"/>
<reference evidence="12 13" key="2">
    <citation type="submission" date="2018-11" db="EMBL/GenBank/DDBJ databases">
        <authorList>
            <consortium name="Pathogen Informatics"/>
        </authorList>
    </citation>
    <scope>NUCLEOTIDE SEQUENCE [LARGE SCALE GENOMIC DNA]</scope>
    <source>
        <strain evidence="12 13">NST_G2</strain>
    </source>
</reference>
<feature type="domain" description="C2H2-type" evidence="11">
    <location>
        <begin position="79"/>
        <end position="106"/>
    </location>
</feature>
<dbReference type="PANTHER" id="PTHR47772">
    <property type="entry name" value="ZINC FINGER PROTEIN 200"/>
    <property type="match status" value="1"/>
</dbReference>
<dbReference type="SUPFAM" id="SSF57667">
    <property type="entry name" value="beta-beta-alpha zinc fingers"/>
    <property type="match status" value="1"/>
</dbReference>
<feature type="region of interest" description="Disordered" evidence="10">
    <location>
        <begin position="153"/>
        <end position="182"/>
    </location>
</feature>
<keyword evidence="3" id="KW-0677">Repeat</keyword>
<evidence type="ECO:0000256" key="3">
    <source>
        <dbReference type="ARBA" id="ARBA00022737"/>
    </source>
</evidence>
<comment type="subcellular location">
    <subcellularLocation>
        <location evidence="1">Nucleus</location>
    </subcellularLocation>
</comment>
<evidence type="ECO:0000256" key="5">
    <source>
        <dbReference type="ARBA" id="ARBA00022833"/>
    </source>
</evidence>
<keyword evidence="4 9" id="KW-0863">Zinc-finger</keyword>
<reference evidence="14" key="1">
    <citation type="submission" date="2016-06" db="UniProtKB">
        <authorList>
            <consortium name="WormBaseParasite"/>
        </authorList>
    </citation>
    <scope>IDENTIFICATION</scope>
</reference>
<dbReference type="AlphaFoldDB" id="A0A183S9N2"/>
<evidence type="ECO:0000259" key="11">
    <source>
        <dbReference type="PROSITE" id="PS50157"/>
    </source>
</evidence>
<dbReference type="SMART" id="SM00355">
    <property type="entry name" value="ZnF_C2H2"/>
    <property type="match status" value="4"/>
</dbReference>
<dbReference type="InterPro" id="IPR013087">
    <property type="entry name" value="Znf_C2H2_type"/>
</dbReference>
<feature type="region of interest" description="Disordered" evidence="10">
    <location>
        <begin position="1"/>
        <end position="22"/>
    </location>
</feature>
<accession>A0A183S9N2</accession>
<protein>
    <submittedName>
        <fullName evidence="14">C2H2-type domain-containing protein</fullName>
    </submittedName>
</protein>
<evidence type="ECO:0000313" key="13">
    <source>
        <dbReference type="Proteomes" id="UP000275846"/>
    </source>
</evidence>
<evidence type="ECO:0000256" key="8">
    <source>
        <dbReference type="ARBA" id="ARBA00023242"/>
    </source>
</evidence>
<dbReference type="InterPro" id="IPR036236">
    <property type="entry name" value="Znf_C2H2_sf"/>
</dbReference>
<evidence type="ECO:0000256" key="7">
    <source>
        <dbReference type="ARBA" id="ARBA00023163"/>
    </source>
</evidence>
<dbReference type="EMBL" id="UYSU01001069">
    <property type="protein sequence ID" value="VDL86525.1"/>
    <property type="molecule type" value="Genomic_DNA"/>
</dbReference>
<dbReference type="OrthoDB" id="8117402at2759"/>
<dbReference type="GO" id="GO:0008270">
    <property type="term" value="F:zinc ion binding"/>
    <property type="evidence" value="ECO:0007669"/>
    <property type="project" value="UniProtKB-KW"/>
</dbReference>
<dbReference type="WBParaSite" id="SSLN_0000096801-mRNA-1">
    <property type="protein sequence ID" value="SSLN_0000096801-mRNA-1"/>
    <property type="gene ID" value="SSLN_0000096801"/>
</dbReference>
<dbReference type="Gene3D" id="3.30.160.60">
    <property type="entry name" value="Classic Zinc Finger"/>
    <property type="match status" value="1"/>
</dbReference>
<keyword evidence="8" id="KW-0539">Nucleus</keyword>
<keyword evidence="5" id="KW-0862">Zinc</keyword>
<feature type="compositionally biased region" description="Basic and acidic residues" evidence="10">
    <location>
        <begin position="10"/>
        <end position="19"/>
    </location>
</feature>
<dbReference type="InterPro" id="IPR050636">
    <property type="entry name" value="C2H2-ZF_domain-containing"/>
</dbReference>